<keyword evidence="3" id="KW-0274">FAD</keyword>
<comment type="cofactor">
    <cofactor evidence="1">
        <name>FAD</name>
        <dbReference type="ChEBI" id="CHEBI:57692"/>
    </cofactor>
</comment>
<dbReference type="GO" id="GO:0008202">
    <property type="term" value="P:steroid metabolic process"/>
    <property type="evidence" value="ECO:0007669"/>
    <property type="project" value="UniProtKB-ARBA"/>
</dbReference>
<reference evidence="6 7" key="1">
    <citation type="submission" date="2019-03" db="EMBL/GenBank/DDBJ databases">
        <title>Genomic Encyclopedia of Type Strains, Phase IV (KMG-IV): sequencing the most valuable type-strain genomes for metagenomic binning, comparative biology and taxonomic classification.</title>
        <authorList>
            <person name="Goeker M."/>
        </authorList>
    </citation>
    <scope>NUCLEOTIDE SEQUENCE [LARGE SCALE GENOMIC DNA]</scope>
    <source>
        <strain evidence="6 7">DSM 26377</strain>
    </source>
</reference>
<keyword evidence="4" id="KW-0560">Oxidoreductase</keyword>
<dbReference type="InterPro" id="IPR006311">
    <property type="entry name" value="TAT_signal"/>
</dbReference>
<name>A0A4R7P443_9GAMM</name>
<protein>
    <submittedName>
        <fullName evidence="6">FAD binding domain-containing protein</fullName>
    </submittedName>
</protein>
<dbReference type="RefSeq" id="WP_133882074.1">
    <property type="nucleotide sequence ID" value="NZ_MWIN01000011.1"/>
</dbReference>
<dbReference type="InterPro" id="IPR027477">
    <property type="entry name" value="Succ_DH/fumarate_Rdtase_cat_sf"/>
</dbReference>
<accession>A0A4R7P443</accession>
<dbReference type="OrthoDB" id="9813348at2"/>
<dbReference type="PROSITE" id="PS51318">
    <property type="entry name" value="TAT"/>
    <property type="match status" value="1"/>
</dbReference>
<dbReference type="GO" id="GO:0016491">
    <property type="term" value="F:oxidoreductase activity"/>
    <property type="evidence" value="ECO:0007669"/>
    <property type="project" value="UniProtKB-KW"/>
</dbReference>
<evidence type="ECO:0000256" key="3">
    <source>
        <dbReference type="ARBA" id="ARBA00022827"/>
    </source>
</evidence>
<dbReference type="EMBL" id="SOBT01000009">
    <property type="protein sequence ID" value="TDU28534.1"/>
    <property type="molecule type" value="Genomic_DNA"/>
</dbReference>
<dbReference type="PANTHER" id="PTHR43400:SF10">
    <property type="entry name" value="3-OXOSTEROID 1-DEHYDROGENASE"/>
    <property type="match status" value="1"/>
</dbReference>
<dbReference type="SUPFAM" id="SSF51905">
    <property type="entry name" value="FAD/NAD(P)-binding domain"/>
    <property type="match status" value="1"/>
</dbReference>
<sequence>MKRSNPASAPDRVRMPSRRDVLKGLAAGSAASLIPVAASAAKPAKSAKTNWAGEADVLIVGSGAAGLSAAIAAISQGSSVIIFEKMPFLGGTTAKSGGVFWIPNNGYLKSQNVPDERLDALQYMVRLAHPTRYVPSDPLLGITQAEFDLIAAFYDNAPKVVEALGKNAGLKYMPWLTWEDKAYPDYYSDLPENKVRRGRSLVPDSSADPKHVVWPKNGGAGPALIHQLMQGLDKKPAQTLLDHKVLDVIRNADGAVVGLSIDRGDDAPVSFRARKGVVFASGGFTHNPELARQYLKGQIWGGCAAPGSTGDFVNIATRAGAVLGNMNNAWWGQIQVEAALKTRSVAVDVWSSPGDSMIQVNRYGRRYVNEKIQYNERAQAHFTWDPVRAEYPNLLGFMIWDARTAQHYAGYDPIPAANAKLPQVIEGATLDELASNIELRLASLAKHTGGFTLDKNFRKNLAQTIERFNDFATAGKDEDFSRGEATIEIAFQFMNAAKAPNQNPSITMHPIDVAKGPFYAVILGAGTLDTKGGPVVNVKGQVLDADAKPIPGLYAAGNCVAHPAAQAYWAGGGTIGPALTFGWLAGTSASGEPVRTA</sequence>
<evidence type="ECO:0000256" key="2">
    <source>
        <dbReference type="ARBA" id="ARBA00022630"/>
    </source>
</evidence>
<evidence type="ECO:0000313" key="7">
    <source>
        <dbReference type="Proteomes" id="UP000295341"/>
    </source>
</evidence>
<dbReference type="AlphaFoldDB" id="A0A4R7P443"/>
<dbReference type="Proteomes" id="UP000295341">
    <property type="component" value="Unassembled WGS sequence"/>
</dbReference>
<proteinExistence type="predicted"/>
<dbReference type="Gene3D" id="3.90.700.10">
    <property type="entry name" value="Succinate dehydrogenase/fumarate reductase flavoprotein, catalytic domain"/>
    <property type="match status" value="1"/>
</dbReference>
<keyword evidence="2" id="KW-0285">Flavoprotein</keyword>
<comment type="caution">
    <text evidence="6">The sequence shown here is derived from an EMBL/GenBank/DDBJ whole genome shotgun (WGS) entry which is preliminary data.</text>
</comment>
<dbReference type="InterPro" id="IPR003953">
    <property type="entry name" value="FAD-dep_OxRdtase_2_FAD-bd"/>
</dbReference>
<organism evidence="6 7">
    <name type="scientific">Panacagrimonas perspica</name>
    <dbReference type="NCBI Taxonomy" id="381431"/>
    <lineage>
        <taxon>Bacteria</taxon>
        <taxon>Pseudomonadati</taxon>
        <taxon>Pseudomonadota</taxon>
        <taxon>Gammaproteobacteria</taxon>
        <taxon>Nevskiales</taxon>
        <taxon>Nevskiaceae</taxon>
        <taxon>Panacagrimonas</taxon>
    </lineage>
</organism>
<gene>
    <name evidence="6" type="ORF">DFR24_2906</name>
</gene>
<dbReference type="Gene3D" id="3.50.50.60">
    <property type="entry name" value="FAD/NAD(P)-binding domain"/>
    <property type="match status" value="1"/>
</dbReference>
<dbReference type="InterPro" id="IPR036188">
    <property type="entry name" value="FAD/NAD-bd_sf"/>
</dbReference>
<evidence type="ECO:0000256" key="4">
    <source>
        <dbReference type="ARBA" id="ARBA00023002"/>
    </source>
</evidence>
<dbReference type="InterPro" id="IPR050315">
    <property type="entry name" value="FAD-oxidoreductase_2"/>
</dbReference>
<evidence type="ECO:0000256" key="1">
    <source>
        <dbReference type="ARBA" id="ARBA00001974"/>
    </source>
</evidence>
<evidence type="ECO:0000259" key="5">
    <source>
        <dbReference type="Pfam" id="PF00890"/>
    </source>
</evidence>
<dbReference type="SUPFAM" id="SSF56425">
    <property type="entry name" value="Succinate dehydrogenase/fumarate reductase flavoprotein, catalytic domain"/>
    <property type="match status" value="1"/>
</dbReference>
<keyword evidence="7" id="KW-1185">Reference proteome</keyword>
<evidence type="ECO:0000313" key="6">
    <source>
        <dbReference type="EMBL" id="TDU28534.1"/>
    </source>
</evidence>
<dbReference type="Pfam" id="PF00890">
    <property type="entry name" value="FAD_binding_2"/>
    <property type="match status" value="1"/>
</dbReference>
<dbReference type="PRINTS" id="PR00411">
    <property type="entry name" value="PNDRDTASEI"/>
</dbReference>
<dbReference type="PANTHER" id="PTHR43400">
    <property type="entry name" value="FUMARATE REDUCTASE"/>
    <property type="match status" value="1"/>
</dbReference>
<feature type="domain" description="FAD-dependent oxidoreductase 2 FAD-binding" evidence="5">
    <location>
        <begin position="56"/>
        <end position="574"/>
    </location>
</feature>